<reference evidence="14 15" key="1">
    <citation type="submission" date="2017-07" db="EMBL/GenBank/DDBJ databases">
        <title>Virgibacillus sp. LM2416.</title>
        <authorList>
            <person name="Tak E.J."/>
            <person name="Bae J.-W."/>
        </authorList>
    </citation>
    <scope>NUCLEOTIDE SEQUENCE [LARGE SCALE GENOMIC DNA]</scope>
    <source>
        <strain evidence="14 15">LM2416</strain>
    </source>
</reference>
<evidence type="ECO:0000256" key="1">
    <source>
        <dbReference type="ARBA" id="ARBA00004794"/>
    </source>
</evidence>
<comment type="pathway">
    <text evidence="1 10">Amino-acid degradation; L-histidine degradation into L-glutamate; N-formimidoyl-L-glutamate from L-histidine: step 2/3.</text>
</comment>
<feature type="domain" description="Urocanase Rossmann-like" evidence="11">
    <location>
        <begin position="135"/>
        <end position="343"/>
    </location>
</feature>
<keyword evidence="6 10" id="KW-0456">Lyase</keyword>
<feature type="domain" description="Urocanase C-terminal" evidence="13">
    <location>
        <begin position="346"/>
        <end position="540"/>
    </location>
</feature>
<evidence type="ECO:0000256" key="4">
    <source>
        <dbReference type="ARBA" id="ARBA00022808"/>
    </source>
</evidence>
<keyword evidence="5 10" id="KW-0520">NAD</keyword>
<dbReference type="GO" id="GO:0019556">
    <property type="term" value="P:L-histidine catabolic process to glutamate and formamide"/>
    <property type="evidence" value="ECO:0007669"/>
    <property type="project" value="UniProtKB-UniPathway"/>
</dbReference>
<feature type="binding site" evidence="10">
    <location>
        <begin position="47"/>
        <end position="48"/>
    </location>
    <ligand>
        <name>NAD(+)</name>
        <dbReference type="ChEBI" id="CHEBI:57540"/>
    </ligand>
</feature>
<evidence type="ECO:0000256" key="9">
    <source>
        <dbReference type="ARBA" id="ARBA00056569"/>
    </source>
</evidence>
<dbReference type="Pfam" id="PF01175">
    <property type="entry name" value="Urocanase"/>
    <property type="match status" value="1"/>
</dbReference>
<dbReference type="InterPro" id="IPR035401">
    <property type="entry name" value="Urocanase_C"/>
</dbReference>
<dbReference type="InterPro" id="IPR023637">
    <property type="entry name" value="Urocanase-like"/>
</dbReference>
<comment type="subcellular location">
    <subcellularLocation>
        <location evidence="10">Cytoplasm</location>
    </subcellularLocation>
</comment>
<dbReference type="EC" id="4.2.1.49" evidence="3 10"/>
<comment type="function">
    <text evidence="9 10">Catalyzes the conversion of urocanate to 4-imidazolone-5-propionate.</text>
</comment>
<dbReference type="Pfam" id="PF17391">
    <property type="entry name" value="Urocanase_N"/>
    <property type="match status" value="1"/>
</dbReference>
<dbReference type="HAMAP" id="MF_00577">
    <property type="entry name" value="HutU"/>
    <property type="match status" value="1"/>
</dbReference>
<dbReference type="InterPro" id="IPR035400">
    <property type="entry name" value="Urocanase_N"/>
</dbReference>
<dbReference type="GO" id="GO:0016153">
    <property type="term" value="F:urocanate hydratase activity"/>
    <property type="evidence" value="ECO:0007669"/>
    <property type="project" value="UniProtKB-UniRule"/>
</dbReference>
<evidence type="ECO:0000313" key="14">
    <source>
        <dbReference type="EMBL" id="ASK62006.1"/>
    </source>
</evidence>
<dbReference type="PANTHER" id="PTHR12216:SF4">
    <property type="entry name" value="UROCANATE HYDRATASE"/>
    <property type="match status" value="1"/>
</dbReference>
<dbReference type="AlphaFoldDB" id="A0A220U244"/>
<dbReference type="GO" id="GO:0005737">
    <property type="term" value="C:cytoplasm"/>
    <property type="evidence" value="ECO:0007669"/>
    <property type="project" value="UniProtKB-SubCell"/>
</dbReference>
<feature type="active site" evidence="10">
    <location>
        <position position="405"/>
    </location>
</feature>
<dbReference type="Gene3D" id="3.40.50.10730">
    <property type="entry name" value="Urocanase like domains"/>
    <property type="match status" value="1"/>
</dbReference>
<protein>
    <recommendedName>
        <fullName evidence="3 10">Urocanate hydratase</fullName>
        <shortName evidence="10">Urocanase</shortName>
        <ecNumber evidence="3 10">4.2.1.49</ecNumber>
    </recommendedName>
    <alternativeName>
        <fullName evidence="7 10">Imidazolonepropionate hydrolase</fullName>
    </alternativeName>
</protein>
<feature type="binding site" evidence="10">
    <location>
        <begin position="237"/>
        <end position="238"/>
    </location>
    <ligand>
        <name>NAD(+)</name>
        <dbReference type="ChEBI" id="CHEBI:57540"/>
    </ligand>
</feature>
<proteinExistence type="inferred from homology"/>
<dbReference type="PIRSF" id="PIRSF001423">
    <property type="entry name" value="Urocanate_hydrat"/>
    <property type="match status" value="1"/>
</dbReference>
<evidence type="ECO:0000256" key="2">
    <source>
        <dbReference type="ARBA" id="ARBA00007578"/>
    </source>
</evidence>
<comment type="similarity">
    <text evidence="2 10">Belongs to the urocanase family.</text>
</comment>
<organism evidence="14 15">
    <name type="scientific">Virgibacillus phasianinus</name>
    <dbReference type="NCBI Taxonomy" id="2017483"/>
    <lineage>
        <taxon>Bacteria</taxon>
        <taxon>Bacillati</taxon>
        <taxon>Bacillota</taxon>
        <taxon>Bacilli</taxon>
        <taxon>Bacillales</taxon>
        <taxon>Bacillaceae</taxon>
        <taxon>Virgibacillus</taxon>
    </lineage>
</organism>
<dbReference type="PANTHER" id="PTHR12216">
    <property type="entry name" value="UROCANATE HYDRATASE"/>
    <property type="match status" value="1"/>
</dbReference>
<dbReference type="NCBIfam" id="TIGR01228">
    <property type="entry name" value="hutU"/>
    <property type="match status" value="1"/>
</dbReference>
<dbReference type="PROSITE" id="PS01233">
    <property type="entry name" value="UROCANASE"/>
    <property type="match status" value="1"/>
</dbReference>
<feature type="binding site" evidence="10">
    <location>
        <position position="191"/>
    </location>
    <ligand>
        <name>NAD(+)</name>
        <dbReference type="ChEBI" id="CHEBI:57540"/>
    </ligand>
</feature>
<dbReference type="RefSeq" id="WP_089061266.1">
    <property type="nucleotide sequence ID" value="NZ_CP022315.1"/>
</dbReference>
<evidence type="ECO:0000256" key="6">
    <source>
        <dbReference type="ARBA" id="ARBA00023239"/>
    </source>
</evidence>
<evidence type="ECO:0000256" key="5">
    <source>
        <dbReference type="ARBA" id="ARBA00023027"/>
    </source>
</evidence>
<evidence type="ECO:0000256" key="3">
    <source>
        <dbReference type="ARBA" id="ARBA00011992"/>
    </source>
</evidence>
<dbReference type="InterPro" id="IPR036190">
    <property type="entry name" value="Urocanase_sf"/>
</dbReference>
<feature type="binding site" evidence="10">
    <location>
        <position position="487"/>
    </location>
    <ligand>
        <name>NAD(+)</name>
        <dbReference type="ChEBI" id="CHEBI:57540"/>
    </ligand>
</feature>
<dbReference type="InterPro" id="IPR038364">
    <property type="entry name" value="Urocanase_central_sf"/>
</dbReference>
<feature type="binding site" evidence="10">
    <location>
        <begin position="171"/>
        <end position="173"/>
    </location>
    <ligand>
        <name>NAD(+)</name>
        <dbReference type="ChEBI" id="CHEBI:57540"/>
    </ligand>
</feature>
<evidence type="ECO:0000259" key="13">
    <source>
        <dbReference type="Pfam" id="PF17392"/>
    </source>
</evidence>
<dbReference type="UniPathway" id="UPA00379">
    <property type="reaction ID" value="UER00550"/>
</dbReference>
<keyword evidence="4 10" id="KW-0369">Histidine metabolism</keyword>
<comment type="catalytic activity">
    <reaction evidence="8 10">
        <text>4-imidazolone-5-propanoate = trans-urocanate + H2O</text>
        <dbReference type="Rhea" id="RHEA:13101"/>
        <dbReference type="ChEBI" id="CHEBI:15377"/>
        <dbReference type="ChEBI" id="CHEBI:17771"/>
        <dbReference type="ChEBI" id="CHEBI:77893"/>
        <dbReference type="EC" id="4.2.1.49"/>
    </reaction>
</comment>
<comment type="cofactor">
    <cofactor evidence="10">
        <name>NAD(+)</name>
        <dbReference type="ChEBI" id="CHEBI:57540"/>
    </cofactor>
    <text evidence="10">Binds 1 NAD(+) per subunit.</text>
</comment>
<dbReference type="InterPro" id="IPR023636">
    <property type="entry name" value="Urocanase_CS"/>
</dbReference>
<dbReference type="GO" id="GO:0019557">
    <property type="term" value="P:L-histidine catabolic process to glutamate and formate"/>
    <property type="evidence" value="ECO:0007669"/>
    <property type="project" value="UniProtKB-UniPathway"/>
</dbReference>
<keyword evidence="10" id="KW-0963">Cytoplasm</keyword>
<dbReference type="FunFam" id="3.40.50.10730:FF:000001">
    <property type="entry name" value="Urocanate hydratase"/>
    <property type="match status" value="1"/>
</dbReference>
<name>A0A220U244_9BACI</name>
<feature type="binding site" evidence="10">
    <location>
        <position position="196"/>
    </location>
    <ligand>
        <name>NAD(+)</name>
        <dbReference type="ChEBI" id="CHEBI:57540"/>
    </ligand>
</feature>
<evidence type="ECO:0000313" key="15">
    <source>
        <dbReference type="Proteomes" id="UP000198312"/>
    </source>
</evidence>
<sequence>MNKVDVRAKKGLELECKGWEQEAALRMLYNNLDPEVAENPEELVVYGGIGKAARNWESFHAIVKTLRNLENDETMLIQSGKPVGVFKTHKHAPRVLLSNSVLVPKWANWEHFHELDQKGLMMYGQMTAGSWIYIGTQGILQGTYETFSSLAKKHYNGSLKGTITLTAGLGGMGGAQPLAVTMNEGVVIAVEVDKSRIEKRLKTKYCDVMTESIDEAISLAKEAKEAGKALSIALLGNAAEIHHELLTKDIQIDIVTDQTSAHDPLNGYVPVGFTVEEAETLRKKDPEAYTVKSKASMAKHVEAMLLHKDNGSIVFDYGNNIRQVAHDEGVEKAFDFPGFVPAYIRPLFTEGKGPFRWAALSGDPEDIYRTDQLIKELFPENKALIRWIDMAQEQIAFQGLPSRICWLGYGERMKMGLAINELVRKGELKAPVVIGRDHLDCGSVASPNRETEGMKDGSDAVGDWAVLNALINTAAGGSWISFHHGGGVGMGYSLHAGMVALADGTDLAHERLERVLTTDPGMGIIRHADAGYESAINFAEEHNITIPTKK</sequence>
<gene>
    <name evidence="10 14" type="primary">hutU</name>
    <name evidence="14" type="ORF">CFK37_07455</name>
</gene>
<feature type="binding site" evidence="10">
    <location>
        <begin position="258"/>
        <end position="262"/>
    </location>
    <ligand>
        <name>NAD(+)</name>
        <dbReference type="ChEBI" id="CHEBI:57540"/>
    </ligand>
</feature>
<evidence type="ECO:0000256" key="10">
    <source>
        <dbReference type="HAMAP-Rule" id="MF_00577"/>
    </source>
</evidence>
<keyword evidence="15" id="KW-1185">Reference proteome</keyword>
<dbReference type="OrthoDB" id="9764874at2"/>
<dbReference type="KEGG" id="vil:CFK37_07455"/>
<feature type="binding site" evidence="10">
    <location>
        <position position="317"/>
    </location>
    <ligand>
        <name>NAD(+)</name>
        <dbReference type="ChEBI" id="CHEBI:57540"/>
    </ligand>
</feature>
<dbReference type="InterPro" id="IPR035085">
    <property type="entry name" value="Urocanase_Rossmann-like"/>
</dbReference>
<dbReference type="InterPro" id="IPR055351">
    <property type="entry name" value="Urocanase"/>
</dbReference>
<feature type="domain" description="Urocanase N-terminal" evidence="12">
    <location>
        <begin position="6"/>
        <end position="132"/>
    </location>
</feature>
<evidence type="ECO:0000256" key="8">
    <source>
        <dbReference type="ARBA" id="ARBA00047623"/>
    </source>
</evidence>
<dbReference type="EMBL" id="CP022315">
    <property type="protein sequence ID" value="ASK62006.1"/>
    <property type="molecule type" value="Genomic_DNA"/>
</dbReference>
<feature type="binding site" evidence="10">
    <location>
        <position position="125"/>
    </location>
    <ligand>
        <name>NAD(+)</name>
        <dbReference type="ChEBI" id="CHEBI:57540"/>
    </ligand>
</feature>
<dbReference type="Pfam" id="PF17392">
    <property type="entry name" value="Urocanase_C"/>
    <property type="match status" value="1"/>
</dbReference>
<dbReference type="Proteomes" id="UP000198312">
    <property type="component" value="Chromosome"/>
</dbReference>
<evidence type="ECO:0000259" key="12">
    <source>
        <dbReference type="Pfam" id="PF17391"/>
    </source>
</evidence>
<dbReference type="Gene3D" id="3.40.1770.10">
    <property type="entry name" value="Urocanase superfamily"/>
    <property type="match status" value="1"/>
</dbReference>
<dbReference type="SUPFAM" id="SSF111326">
    <property type="entry name" value="Urocanase"/>
    <property type="match status" value="1"/>
</dbReference>
<accession>A0A220U244</accession>
<evidence type="ECO:0000259" key="11">
    <source>
        <dbReference type="Pfam" id="PF01175"/>
    </source>
</evidence>
<dbReference type="NCBIfam" id="NF003820">
    <property type="entry name" value="PRK05414.1"/>
    <property type="match status" value="1"/>
</dbReference>
<evidence type="ECO:0000256" key="7">
    <source>
        <dbReference type="ARBA" id="ARBA00031640"/>
    </source>
</evidence>
<feature type="binding site" evidence="10">
    <location>
        <begin position="268"/>
        <end position="269"/>
    </location>
    <ligand>
        <name>NAD(+)</name>
        <dbReference type="ChEBI" id="CHEBI:57540"/>
    </ligand>
</feature>